<feature type="compositionally biased region" description="Pro residues" evidence="2">
    <location>
        <begin position="199"/>
        <end position="212"/>
    </location>
</feature>
<dbReference type="EMBL" id="ML975153">
    <property type="protein sequence ID" value="KAF1814391.1"/>
    <property type="molecule type" value="Genomic_DNA"/>
</dbReference>
<keyword evidence="1" id="KW-0175">Coiled coil</keyword>
<sequence>MERTPLSDNVHMRDSEQDTSEKKAEFSMATAELPPTPTSAATGLTPSVRRTSLIPLQTTRNGHPLTPTSSNQRPNTGPHLSTTIQFSPLEQRLSNRTRRWLRRSHLSEEQNNVESRARGRQNDLNETREKLREREGMIEELQLELELQRQRGINIGDEEDRIRELEREVELLRETVCLAESRSEDGDDMDLESIFEPAPGTPTPGTPTPGTPTPLDGSSTAFSLACEQSLAADGPRRCKNLAEKLDDAQDHGLDLLEAAKVQISHLTALAHESDQRIDALSSQVHAEGKRRIALENTQAICDRTLDERTRKITEWKEYAKTLAQELADSEDTRSRLTHCANSYRTEIKVLENLVQSQQDVHESRLDGQRTLVESLQQSNSDLEQQASDLNTKVQELENLVVELNQDFQRAADEKCELQYEIRLLDQDRKIADLAKEDAFEQAEKAEQKRRELEEEMESMRNDMASLRKGMEATASQLRDAESAHITASHAEDDLKAQIEKQIDRVADAQKRASATEEILIAKMRQAHEAERKRGEQVTTKDSEISILKDALKSKNAEMEANERKMGHLQGASDSLARDFRESLMRKDQQLKDVQEALTEQTRIDAVNAQKSRGRIAELEQTIESLNMRLREIEKQNQELARTVRGREEHISEQASEYLQLQDRLLDAAQSWDQMRQNLQSTIDSANREIQHHTSQIQVFQDEKAREAKELETLKHRLAERDQTLERMICRRQGVDDKRRHTMNEAIKKLEDVAHGMTTGEDMELAALLSNGSGIPGIDNDGRSTHSTAVGRKRPQAYPEANERPMKRRSSRSLTMEGYHE</sequence>
<evidence type="ECO:0000256" key="2">
    <source>
        <dbReference type="SAM" id="MobiDB-lite"/>
    </source>
</evidence>
<feature type="compositionally biased region" description="Basic and acidic residues" evidence="2">
    <location>
        <begin position="1"/>
        <end position="25"/>
    </location>
</feature>
<dbReference type="AlphaFoldDB" id="A0A6G1G908"/>
<protein>
    <submittedName>
        <fullName evidence="3 5">Uncharacterized protein</fullName>
    </submittedName>
</protein>
<gene>
    <name evidence="3 5" type="ORF">P152DRAFT_269472</name>
</gene>
<evidence type="ECO:0000313" key="3">
    <source>
        <dbReference type="EMBL" id="KAF1814391.1"/>
    </source>
</evidence>
<dbReference type="GeneID" id="54415424"/>
<dbReference type="Proteomes" id="UP000504638">
    <property type="component" value="Unplaced"/>
</dbReference>
<evidence type="ECO:0000256" key="1">
    <source>
        <dbReference type="SAM" id="Coils"/>
    </source>
</evidence>
<feature type="region of interest" description="Disordered" evidence="2">
    <location>
        <begin position="101"/>
        <end position="129"/>
    </location>
</feature>
<proteinExistence type="predicted"/>
<reference evidence="3 5" key="1">
    <citation type="submission" date="2020-01" db="EMBL/GenBank/DDBJ databases">
        <authorList>
            <consortium name="DOE Joint Genome Institute"/>
            <person name="Haridas S."/>
            <person name="Albert R."/>
            <person name="Binder M."/>
            <person name="Bloem J."/>
            <person name="Labutti K."/>
            <person name="Salamov A."/>
            <person name="Andreopoulos B."/>
            <person name="Baker S.E."/>
            <person name="Barry K."/>
            <person name="Bills G."/>
            <person name="Bluhm B.H."/>
            <person name="Cannon C."/>
            <person name="Castanera R."/>
            <person name="Culley D.E."/>
            <person name="Daum C."/>
            <person name="Ezra D."/>
            <person name="Gonzalez J.B."/>
            <person name="Henrissat B."/>
            <person name="Kuo A."/>
            <person name="Liang C."/>
            <person name="Lipzen A."/>
            <person name="Lutzoni F."/>
            <person name="Magnuson J."/>
            <person name="Mondo S."/>
            <person name="Nolan M."/>
            <person name="Ohm R."/>
            <person name="Pangilinan J."/>
            <person name="Park H.-J."/>
            <person name="Ramirez L."/>
            <person name="Alfaro M."/>
            <person name="Sun H."/>
            <person name="Tritt A."/>
            <person name="Yoshinaga Y."/>
            <person name="Zwiers L.-H."/>
            <person name="Turgeon B.G."/>
            <person name="Goodwin S.B."/>
            <person name="Spatafora J.W."/>
            <person name="Crous P.W."/>
            <person name="Grigoriev I.V."/>
        </authorList>
    </citation>
    <scope>NUCLEOTIDE SEQUENCE</scope>
    <source>
        <strain evidence="3 5">CBS 781.70</strain>
    </source>
</reference>
<reference evidence="5" key="2">
    <citation type="submission" date="2020-04" db="EMBL/GenBank/DDBJ databases">
        <authorList>
            <consortium name="NCBI Genome Project"/>
        </authorList>
    </citation>
    <scope>NUCLEOTIDE SEQUENCE</scope>
    <source>
        <strain evidence="5">CBS 781.70</strain>
    </source>
</reference>
<dbReference type="RefSeq" id="XP_033536022.1">
    <property type="nucleotide sequence ID" value="XM_033674854.1"/>
</dbReference>
<evidence type="ECO:0000313" key="5">
    <source>
        <dbReference type="RefSeq" id="XP_033536022.1"/>
    </source>
</evidence>
<keyword evidence="4" id="KW-1185">Reference proteome</keyword>
<feature type="compositionally biased region" description="Basic and acidic residues" evidence="2">
    <location>
        <begin position="115"/>
        <end position="129"/>
    </location>
</feature>
<feature type="region of interest" description="Disordered" evidence="2">
    <location>
        <begin position="1"/>
        <end position="44"/>
    </location>
</feature>
<dbReference type="Gene3D" id="1.10.287.1490">
    <property type="match status" value="1"/>
</dbReference>
<feature type="coiled-coil region" evidence="1">
    <location>
        <begin position="608"/>
        <end position="720"/>
    </location>
</feature>
<evidence type="ECO:0000313" key="4">
    <source>
        <dbReference type="Proteomes" id="UP000504638"/>
    </source>
</evidence>
<organism evidence="3">
    <name type="scientific">Eremomyces bilateralis CBS 781.70</name>
    <dbReference type="NCBI Taxonomy" id="1392243"/>
    <lineage>
        <taxon>Eukaryota</taxon>
        <taxon>Fungi</taxon>
        <taxon>Dikarya</taxon>
        <taxon>Ascomycota</taxon>
        <taxon>Pezizomycotina</taxon>
        <taxon>Dothideomycetes</taxon>
        <taxon>Dothideomycetes incertae sedis</taxon>
        <taxon>Eremomycetales</taxon>
        <taxon>Eremomycetaceae</taxon>
        <taxon>Eremomyces</taxon>
    </lineage>
</organism>
<feature type="region of interest" description="Disordered" evidence="2">
    <location>
        <begin position="775"/>
        <end position="820"/>
    </location>
</feature>
<feature type="region of interest" description="Disordered" evidence="2">
    <location>
        <begin position="181"/>
        <end position="212"/>
    </location>
</feature>
<name>A0A6G1G908_9PEZI</name>
<accession>A0A6G1G908</accession>
<feature type="coiled-coil region" evidence="1">
    <location>
        <begin position="365"/>
        <end position="511"/>
    </location>
</feature>
<feature type="region of interest" description="Disordered" evidence="2">
    <location>
        <begin position="58"/>
        <end position="82"/>
    </location>
</feature>
<reference evidence="5" key="3">
    <citation type="submission" date="2025-04" db="UniProtKB">
        <authorList>
            <consortium name="RefSeq"/>
        </authorList>
    </citation>
    <scope>IDENTIFICATION</scope>
    <source>
        <strain evidence="5">CBS 781.70</strain>
    </source>
</reference>